<evidence type="ECO:0000313" key="2">
    <source>
        <dbReference type="Proteomes" id="UP000586722"/>
    </source>
</evidence>
<dbReference type="GO" id="GO:0005829">
    <property type="term" value="C:cytosol"/>
    <property type="evidence" value="ECO:0007669"/>
    <property type="project" value="TreeGrafter"/>
</dbReference>
<proteinExistence type="predicted"/>
<accession>A0A7X5F3I6</accession>
<protein>
    <submittedName>
        <fullName evidence="1">NADPH:quinone reductase</fullName>
        <ecNumber evidence="1">1.6.5.5</ecNumber>
    </submittedName>
</protein>
<evidence type="ECO:0000313" key="1">
    <source>
        <dbReference type="EMBL" id="NBN77844.1"/>
    </source>
</evidence>
<name>A0A7X5F3I6_9HYPH</name>
<dbReference type="Pfam" id="PF00107">
    <property type="entry name" value="ADH_zinc_N"/>
    <property type="match status" value="1"/>
</dbReference>
<keyword evidence="2" id="KW-1185">Reference proteome</keyword>
<reference evidence="2" key="1">
    <citation type="submission" date="2020-01" db="EMBL/GenBank/DDBJ databases">
        <authorList>
            <person name="Fang Y."/>
            <person name="Sun R."/>
            <person name="Nie L."/>
            <person name="He J."/>
            <person name="Hao L."/>
            <person name="Wang L."/>
            <person name="Su S."/>
            <person name="Lv E."/>
            <person name="Zhang Z."/>
            <person name="Xie R."/>
            <person name="Liu H."/>
        </authorList>
    </citation>
    <scope>NUCLEOTIDE SEQUENCE [LARGE SCALE GENOMIC DNA]</scope>
    <source>
        <strain evidence="2">XCT-53</strain>
    </source>
</reference>
<gene>
    <name evidence="1" type="ORF">GWI72_06125</name>
</gene>
<dbReference type="InterPro" id="IPR011032">
    <property type="entry name" value="GroES-like_sf"/>
</dbReference>
<dbReference type="AlphaFoldDB" id="A0A7X5F3I6"/>
<dbReference type="Pfam" id="PF08240">
    <property type="entry name" value="ADH_N"/>
    <property type="match status" value="1"/>
</dbReference>
<dbReference type="InterPro" id="IPR013154">
    <property type="entry name" value="ADH-like_N"/>
</dbReference>
<comment type="caution">
    <text evidence="1">The sequence shown here is derived from an EMBL/GenBank/DDBJ whole genome shotgun (WGS) entry which is preliminary data.</text>
</comment>
<dbReference type="PANTHER" id="PTHR48106">
    <property type="entry name" value="QUINONE OXIDOREDUCTASE PIG3-RELATED"/>
    <property type="match status" value="1"/>
</dbReference>
<dbReference type="EMBL" id="JAABLQ010000001">
    <property type="protein sequence ID" value="NBN77844.1"/>
    <property type="molecule type" value="Genomic_DNA"/>
</dbReference>
<dbReference type="FunFam" id="3.40.50.720:FF:000053">
    <property type="entry name" value="Quinone oxidoreductase 1"/>
    <property type="match status" value="1"/>
</dbReference>
<dbReference type="CDD" id="cd05286">
    <property type="entry name" value="QOR2"/>
    <property type="match status" value="1"/>
</dbReference>
<dbReference type="InterPro" id="IPR020843">
    <property type="entry name" value="ER"/>
</dbReference>
<dbReference type="InterPro" id="IPR013149">
    <property type="entry name" value="ADH-like_C"/>
</dbReference>
<dbReference type="PANTHER" id="PTHR48106:SF13">
    <property type="entry name" value="QUINONE OXIDOREDUCTASE-RELATED"/>
    <property type="match status" value="1"/>
</dbReference>
<dbReference type="SUPFAM" id="SSF50129">
    <property type="entry name" value="GroES-like"/>
    <property type="match status" value="1"/>
</dbReference>
<dbReference type="Gene3D" id="3.40.50.720">
    <property type="entry name" value="NAD(P)-binding Rossmann-like Domain"/>
    <property type="match status" value="1"/>
</dbReference>
<dbReference type="GO" id="GO:0035925">
    <property type="term" value="F:mRNA 3'-UTR AU-rich region binding"/>
    <property type="evidence" value="ECO:0007669"/>
    <property type="project" value="TreeGrafter"/>
</dbReference>
<dbReference type="InterPro" id="IPR047618">
    <property type="entry name" value="QOR-like"/>
</dbReference>
<dbReference type="Proteomes" id="UP000586722">
    <property type="component" value="Unassembled WGS sequence"/>
</dbReference>
<dbReference type="Gene3D" id="3.90.180.10">
    <property type="entry name" value="Medium-chain alcohol dehydrogenases, catalytic domain"/>
    <property type="match status" value="1"/>
</dbReference>
<dbReference type="GO" id="GO:0070402">
    <property type="term" value="F:NADPH binding"/>
    <property type="evidence" value="ECO:0007669"/>
    <property type="project" value="TreeGrafter"/>
</dbReference>
<dbReference type="EC" id="1.6.5.5" evidence="1"/>
<dbReference type="GO" id="GO:0003960">
    <property type="term" value="F:quinone reductase (NADPH) activity"/>
    <property type="evidence" value="ECO:0007669"/>
    <property type="project" value="UniProtKB-EC"/>
</dbReference>
<keyword evidence="1" id="KW-0560">Oxidoreductase</keyword>
<sequence length="326" mass="34413">MIKAIRIHETGGPEVLRYEDVEVGAPGPGAALIRHTAIGLNFIDTYFRSGLYPAPNGLPFIPGNEGAGIVVSVGEGVSHVAPGDRVAYVGPLGAYAEERLVPADRLVRLPEGIDDRTAAGMMLKGMTARYLLRKTFVVGPETTLLFHAAAGGVGLIAGQWAAHLGATVIGTVGSDDKAELARAHGYTHVINYAREDFVARVKEITGGRGCDVVYDSVGRDTYPGSLDCLRPQGLWVSFGQSSGPITDFNLALLGQKGSLFATRPTLFSYIAQRSDLEATAADLFDVVGRGIVRIGVNQDYALADAARAHADLEGRRTTGTTVLLPG</sequence>
<dbReference type="RefSeq" id="WP_161672915.1">
    <property type="nucleotide sequence ID" value="NZ_JAABLP010000001.1"/>
</dbReference>
<dbReference type="InterPro" id="IPR036291">
    <property type="entry name" value="NAD(P)-bd_dom_sf"/>
</dbReference>
<organism evidence="1 2">
    <name type="scientific">Pannonibacter tanglangensis</name>
    <dbReference type="NCBI Taxonomy" id="2750084"/>
    <lineage>
        <taxon>Bacteria</taxon>
        <taxon>Pseudomonadati</taxon>
        <taxon>Pseudomonadota</taxon>
        <taxon>Alphaproteobacteria</taxon>
        <taxon>Hyphomicrobiales</taxon>
        <taxon>Stappiaceae</taxon>
        <taxon>Pannonibacter</taxon>
    </lineage>
</organism>
<dbReference type="NCBIfam" id="NF008024">
    <property type="entry name" value="PRK10754.1"/>
    <property type="match status" value="1"/>
</dbReference>
<dbReference type="SMART" id="SM00829">
    <property type="entry name" value="PKS_ER"/>
    <property type="match status" value="1"/>
</dbReference>
<dbReference type="SUPFAM" id="SSF51735">
    <property type="entry name" value="NAD(P)-binding Rossmann-fold domains"/>
    <property type="match status" value="1"/>
</dbReference>